<protein>
    <submittedName>
        <fullName evidence="1">Uncharacterized protein</fullName>
    </submittedName>
</protein>
<sequence>MLSSEFRDSHFNSVNTQNCRLRSQTLN</sequence>
<reference evidence="1" key="2">
    <citation type="journal article" date="2015" name="Fish Shellfish Immunol.">
        <title>Early steps in the European eel (Anguilla anguilla)-Vibrio vulnificus interaction in the gills: Role of the RtxA13 toxin.</title>
        <authorList>
            <person name="Callol A."/>
            <person name="Pajuelo D."/>
            <person name="Ebbesson L."/>
            <person name="Teles M."/>
            <person name="MacKenzie S."/>
            <person name="Amaro C."/>
        </authorList>
    </citation>
    <scope>NUCLEOTIDE SEQUENCE</scope>
</reference>
<dbReference type="EMBL" id="GBXM01043031">
    <property type="protein sequence ID" value="JAH65546.1"/>
    <property type="molecule type" value="Transcribed_RNA"/>
</dbReference>
<accession>A0A0E9UIG1</accession>
<dbReference type="AlphaFoldDB" id="A0A0E9UIG1"/>
<reference evidence="1" key="1">
    <citation type="submission" date="2014-11" db="EMBL/GenBank/DDBJ databases">
        <authorList>
            <person name="Amaro Gonzalez C."/>
        </authorList>
    </citation>
    <scope>NUCLEOTIDE SEQUENCE</scope>
</reference>
<name>A0A0E9UIG1_ANGAN</name>
<organism evidence="1">
    <name type="scientific">Anguilla anguilla</name>
    <name type="common">European freshwater eel</name>
    <name type="synonym">Muraena anguilla</name>
    <dbReference type="NCBI Taxonomy" id="7936"/>
    <lineage>
        <taxon>Eukaryota</taxon>
        <taxon>Metazoa</taxon>
        <taxon>Chordata</taxon>
        <taxon>Craniata</taxon>
        <taxon>Vertebrata</taxon>
        <taxon>Euteleostomi</taxon>
        <taxon>Actinopterygii</taxon>
        <taxon>Neopterygii</taxon>
        <taxon>Teleostei</taxon>
        <taxon>Anguilliformes</taxon>
        <taxon>Anguillidae</taxon>
        <taxon>Anguilla</taxon>
    </lineage>
</organism>
<evidence type="ECO:0000313" key="1">
    <source>
        <dbReference type="EMBL" id="JAH65546.1"/>
    </source>
</evidence>
<proteinExistence type="predicted"/>